<dbReference type="EMBL" id="JBBJCI010000285">
    <property type="protein sequence ID" value="KAK7236274.1"/>
    <property type="molecule type" value="Genomic_DNA"/>
</dbReference>
<dbReference type="InterPro" id="IPR013320">
    <property type="entry name" value="ConA-like_dom_sf"/>
</dbReference>
<dbReference type="Gene3D" id="3.10.20.90">
    <property type="entry name" value="Phosphatidylinositol 3-kinase Catalytic Subunit, Chain A, domain 1"/>
    <property type="match status" value="1"/>
</dbReference>
<name>A0ABR1FRM6_AURAN</name>
<dbReference type="SUPFAM" id="SSF49899">
    <property type="entry name" value="Concanavalin A-like lectins/glucanases"/>
    <property type="match status" value="1"/>
</dbReference>
<comment type="caution">
    <text evidence="4">The sequence shown here is derived from an EMBL/GenBank/DDBJ whole genome shotgun (WGS) entry which is preliminary data.</text>
</comment>
<dbReference type="InterPro" id="IPR000757">
    <property type="entry name" value="Beta-glucanase-like"/>
</dbReference>
<dbReference type="Pfam" id="PF00722">
    <property type="entry name" value="Glyco_hydro_16"/>
    <property type="match status" value="1"/>
</dbReference>
<sequence>MDVATTAAPTPAPLAKDHPKQPKEAVAPALPTPTAPDAAEADEDEAPRRVLLVAKWNKQEIDLCVDASLTVGDLKIILESETTVPPERQRVAGLKAQKGRVSDASVLGDLVLKLPQHKFMLVGTPEAQLLVEPAERPEVFDDTADPSEARTSLSAWEWQRRSRGELDDLGAATGRPWRLVFADAFDRDGPPDPARWEHQTDCNAWVNNAVHAERQHYTDASRDNARVAGGRLLIRAAKEASGGQAYSSARLTTRSAANGRWRYGRVEVCARLTPGKRGLWPAIWLMPSASKFGKWPKSGEIDVMENVGYEPGVIRASVHTEHNHRRRGNHNRRVAGVRDCHDDFHVYAVEWTAERLDFFVDDRKFYTYANEHKGHEQWPFDEPFHLILNVAVGGSWGGRRGIADDACPAEMAVAYVKVFQRAEDAGD</sequence>
<feature type="domain" description="GH16" evidence="3">
    <location>
        <begin position="185"/>
        <end position="424"/>
    </location>
</feature>
<reference evidence="4 5" key="1">
    <citation type="submission" date="2024-03" db="EMBL/GenBank/DDBJ databases">
        <title>Aureococcus anophagefferens CCMP1851 and Kratosvirus quantuckense: Draft genome of a second virus-susceptible host strain in the model system.</title>
        <authorList>
            <person name="Chase E."/>
            <person name="Truchon A.R."/>
            <person name="Schepens W."/>
            <person name="Wilhelm S.W."/>
        </authorList>
    </citation>
    <scope>NUCLEOTIDE SEQUENCE [LARGE SCALE GENOMIC DNA]</scope>
    <source>
        <strain evidence="4 5">CCMP1851</strain>
    </source>
</reference>
<proteinExistence type="inferred from homology"/>
<keyword evidence="4" id="KW-0378">Hydrolase</keyword>
<dbReference type="Gene3D" id="2.60.120.200">
    <property type="match status" value="1"/>
</dbReference>
<dbReference type="SUPFAM" id="SSF54236">
    <property type="entry name" value="Ubiquitin-like"/>
    <property type="match status" value="1"/>
</dbReference>
<protein>
    <submittedName>
        <fullName evidence="4">Glycosyl hydrolase family 16 protein</fullName>
    </submittedName>
</protein>
<comment type="similarity">
    <text evidence="1">Belongs to the glycosyl hydrolase 16 family.</text>
</comment>
<dbReference type="InterPro" id="IPR050546">
    <property type="entry name" value="Glycosyl_Hydrlase_16"/>
</dbReference>
<organism evidence="4 5">
    <name type="scientific">Aureococcus anophagefferens</name>
    <name type="common">Harmful bloom alga</name>
    <dbReference type="NCBI Taxonomy" id="44056"/>
    <lineage>
        <taxon>Eukaryota</taxon>
        <taxon>Sar</taxon>
        <taxon>Stramenopiles</taxon>
        <taxon>Ochrophyta</taxon>
        <taxon>Pelagophyceae</taxon>
        <taxon>Pelagomonadales</taxon>
        <taxon>Pelagomonadaceae</taxon>
        <taxon>Aureococcus</taxon>
    </lineage>
</organism>
<dbReference type="InterPro" id="IPR029071">
    <property type="entry name" value="Ubiquitin-like_domsf"/>
</dbReference>
<evidence type="ECO:0000259" key="3">
    <source>
        <dbReference type="PROSITE" id="PS51762"/>
    </source>
</evidence>
<evidence type="ECO:0000313" key="4">
    <source>
        <dbReference type="EMBL" id="KAK7236274.1"/>
    </source>
</evidence>
<gene>
    <name evidence="4" type="ORF">SO694_00061181</name>
</gene>
<dbReference type="CDD" id="cd08023">
    <property type="entry name" value="GH16_laminarinase_like"/>
    <property type="match status" value="1"/>
</dbReference>
<dbReference type="PANTHER" id="PTHR10963:SF55">
    <property type="entry name" value="GLYCOSIDE HYDROLASE FAMILY 16 PROTEIN"/>
    <property type="match status" value="1"/>
</dbReference>
<evidence type="ECO:0000256" key="2">
    <source>
        <dbReference type="SAM" id="MobiDB-lite"/>
    </source>
</evidence>
<dbReference type="PROSITE" id="PS51762">
    <property type="entry name" value="GH16_2"/>
    <property type="match status" value="1"/>
</dbReference>
<feature type="region of interest" description="Disordered" evidence="2">
    <location>
        <begin position="1"/>
        <end position="44"/>
    </location>
</feature>
<dbReference type="Proteomes" id="UP001363151">
    <property type="component" value="Unassembled WGS sequence"/>
</dbReference>
<evidence type="ECO:0000256" key="1">
    <source>
        <dbReference type="ARBA" id="ARBA00006865"/>
    </source>
</evidence>
<keyword evidence="5" id="KW-1185">Reference proteome</keyword>
<dbReference type="GO" id="GO:0016787">
    <property type="term" value="F:hydrolase activity"/>
    <property type="evidence" value="ECO:0007669"/>
    <property type="project" value="UniProtKB-KW"/>
</dbReference>
<evidence type="ECO:0000313" key="5">
    <source>
        <dbReference type="Proteomes" id="UP001363151"/>
    </source>
</evidence>
<dbReference type="PANTHER" id="PTHR10963">
    <property type="entry name" value="GLYCOSYL HYDROLASE-RELATED"/>
    <property type="match status" value="1"/>
</dbReference>
<accession>A0ABR1FRM6</accession>